<sequence>MAQRPLILLHGWNDTGEAFERLAGHLRRHLGERRIRRIAIGDYLSRHDALRFDDLQAALERAWTRHDLPRAPASVDAIVHSTGGLVIRDWLARHFAPDAYPVKHLVMLAPANFGSPLAHHGRSLVGRAINGFFNRQPEQPRFEAGAGILRGLELASPYSWELALRDRFAGTPGPFAPGRTLCSVLVGNHGYGGIRSVANEAGGDGTVRISTANLNCVRGQIHFEEGHHQGRPVTVPRLAGWQDSSGRCAFLIVDGLDHTTIKLNSPESRFSAAQRRTLGLILEALGVEDDGFAAHCDAWEAANAALTQAPGERRGKPGYQNTLVRVVDQFGAPVPDYLIEFYDPRDDRHDGGALARVMHEQVILKVHPYGDDASYRSFYIDTARLRHEVAKAGTELGLSITADPMLEAEAAEPPVGFLTYADEDIDDLRLDAAQLAAFFRPHRTLLVDIVLHRSQHQRVVTLRGDAAAD</sequence>
<dbReference type="SUPFAM" id="SSF53474">
    <property type="entry name" value="alpha/beta-Hydrolases"/>
    <property type="match status" value="1"/>
</dbReference>
<dbReference type="RefSeq" id="WP_346063803.1">
    <property type="nucleotide sequence ID" value="NZ_BAAADR010000022.1"/>
</dbReference>
<proteinExistence type="predicted"/>
<protein>
    <submittedName>
        <fullName evidence="1">Esterase/lipase family protein</fullName>
    </submittedName>
</protein>
<dbReference type="Proteomes" id="UP001596411">
    <property type="component" value="Unassembled WGS sequence"/>
</dbReference>
<gene>
    <name evidence="1" type="ORF">ACFQH5_17885</name>
</gene>
<accession>A0ABW2F5V7</accession>
<dbReference type="InterPro" id="IPR029058">
    <property type="entry name" value="AB_hydrolase_fold"/>
</dbReference>
<name>A0ABW2F5V7_9GAMM</name>
<comment type="caution">
    <text evidence="1">The sequence shown here is derived from an EMBL/GenBank/DDBJ whole genome shotgun (WGS) entry which is preliminary data.</text>
</comment>
<dbReference type="Gene3D" id="3.40.50.1820">
    <property type="entry name" value="alpha/beta hydrolase"/>
    <property type="match status" value="1"/>
</dbReference>
<dbReference type="EMBL" id="JBHSZP010000036">
    <property type="protein sequence ID" value="MFC7091419.1"/>
    <property type="molecule type" value="Genomic_DNA"/>
</dbReference>
<evidence type="ECO:0000313" key="2">
    <source>
        <dbReference type="Proteomes" id="UP001596411"/>
    </source>
</evidence>
<keyword evidence="2" id="KW-1185">Reference proteome</keyword>
<reference evidence="2" key="1">
    <citation type="journal article" date="2019" name="Int. J. Syst. Evol. Microbiol.">
        <title>The Global Catalogue of Microorganisms (GCM) 10K type strain sequencing project: providing services to taxonomists for standard genome sequencing and annotation.</title>
        <authorList>
            <consortium name="The Broad Institute Genomics Platform"/>
            <consortium name="The Broad Institute Genome Sequencing Center for Infectious Disease"/>
            <person name="Wu L."/>
            <person name="Ma J."/>
        </authorList>
    </citation>
    <scope>NUCLEOTIDE SEQUENCE [LARGE SCALE GENOMIC DNA]</scope>
    <source>
        <strain evidence="2">CGMCC 1.13666</strain>
    </source>
</reference>
<evidence type="ECO:0000313" key="1">
    <source>
        <dbReference type="EMBL" id="MFC7091419.1"/>
    </source>
</evidence>
<organism evidence="1 2">
    <name type="scientific">Halomonas salifodinae</name>
    <dbReference type="NCBI Taxonomy" id="438745"/>
    <lineage>
        <taxon>Bacteria</taxon>
        <taxon>Pseudomonadati</taxon>
        <taxon>Pseudomonadota</taxon>
        <taxon>Gammaproteobacteria</taxon>
        <taxon>Oceanospirillales</taxon>
        <taxon>Halomonadaceae</taxon>
        <taxon>Halomonas</taxon>
    </lineage>
</organism>